<feature type="compositionally biased region" description="Basic residues" evidence="8">
    <location>
        <begin position="323"/>
        <end position="334"/>
    </location>
</feature>
<keyword evidence="9" id="KW-1133">Transmembrane helix</keyword>
<evidence type="ECO:0000256" key="1">
    <source>
        <dbReference type="ARBA" id="ARBA00004123"/>
    </source>
</evidence>
<dbReference type="InterPro" id="IPR016072">
    <property type="entry name" value="Skp1_comp_dimer"/>
</dbReference>
<comment type="subunit">
    <text evidence="4">Part of a SCF (SKP1-cullin-F-box) protein ligase complex.</text>
</comment>
<feature type="transmembrane region" description="Helical" evidence="9">
    <location>
        <begin position="467"/>
        <end position="486"/>
    </location>
</feature>
<keyword evidence="6" id="KW-0539">Nucleus</keyword>
<dbReference type="SUPFAM" id="SSF54695">
    <property type="entry name" value="POZ domain"/>
    <property type="match status" value="1"/>
</dbReference>
<dbReference type="InterPro" id="IPR016073">
    <property type="entry name" value="Skp1_comp_POZ"/>
</dbReference>
<comment type="pathway">
    <text evidence="2">Protein modification; protein ubiquitination.</text>
</comment>
<dbReference type="GO" id="GO:0006511">
    <property type="term" value="P:ubiquitin-dependent protein catabolic process"/>
    <property type="evidence" value="ECO:0007669"/>
    <property type="project" value="InterPro"/>
</dbReference>
<feature type="domain" description="SKP1 component POZ" evidence="11">
    <location>
        <begin position="64"/>
        <end position="125"/>
    </location>
</feature>
<dbReference type="GO" id="GO:0005634">
    <property type="term" value="C:nucleus"/>
    <property type="evidence" value="ECO:0007669"/>
    <property type="project" value="UniProtKB-SubCell"/>
</dbReference>
<comment type="subcellular location">
    <subcellularLocation>
        <location evidence="1">Nucleus</location>
    </subcellularLocation>
</comment>
<dbReference type="GO" id="GO:0009867">
    <property type="term" value="P:jasmonic acid mediated signaling pathway"/>
    <property type="evidence" value="ECO:0007669"/>
    <property type="project" value="UniProtKB-ARBA"/>
</dbReference>
<proteinExistence type="evidence at transcript level"/>
<keyword evidence="9" id="KW-0812">Transmembrane</keyword>
<keyword evidence="5" id="KW-0833">Ubl conjugation pathway</keyword>
<dbReference type="SUPFAM" id="SSF81382">
    <property type="entry name" value="Skp1 dimerisation domain-like"/>
    <property type="match status" value="1"/>
</dbReference>
<dbReference type="SMART" id="SM00512">
    <property type="entry name" value="Skp1"/>
    <property type="match status" value="1"/>
</dbReference>
<evidence type="ECO:0000256" key="2">
    <source>
        <dbReference type="ARBA" id="ARBA00004906"/>
    </source>
</evidence>
<evidence type="ECO:0000256" key="6">
    <source>
        <dbReference type="ARBA" id="ARBA00023242"/>
    </source>
</evidence>
<evidence type="ECO:0000313" key="12">
    <source>
        <dbReference type="EMBL" id="WRI20336.1"/>
    </source>
</evidence>
<sequence length="635" mass="73370">MQNLGQKNASEPLLGSLRKLPGYCKELQTHTQREEHSHFLVQNYCQMSEVSMAVIKPEMMKTYIWLQTTDGSIQEVEQEVAMFCPIISQEINKGMGSSKNYPISLPQRVSPAMLSLILDYCRFHQVPGRSNKEHKSFDEKFIRTDTKRLCELASAADSLKLKPLVDLTSRALARVIEGKTPEEIREIFHLPDDLTEEEKLEPMKNTTNDPQIRLLNRLNAKKRKQLKEREKLKNVDVEESVDDHSVDDRSEDPRASYKKVGALLRSEQAHLLMRWVPRCTGFDDLTPHLPDNSLRISDHSHRYKASLGCVWSRWKSVNEGVKTSKHKKKNRKRKDQQQRPACSNEAHKEESNGVNSVCHNEMDGKFIPTDLSRLQDVGDTTFIEFDDGDIDDEIDPELKEKIDREVEDFARRLNSDWPERMQEILSLGQERGPVSTSINGNGSLGRYAKNEFFFFPVEIFGRLSSSLTLFFNFSSFLTLFFHLMWFRYFYTTRIEPEALILAISKISSATTLLIKRRRKCGPKGKPWASGAPIRGRVVYNEKYKLRKSFVLEGKEMVQREGEEEIKVNKTRYGWVGRGVEPIGGDFHNLGKTFVFFFFEKDRFDKVPDDDGVPSIPSPFQRVELEFCFTCYIVHS</sequence>
<protein>
    <submittedName>
        <fullName evidence="12">SKP1 family</fullName>
    </submittedName>
</protein>
<evidence type="ECO:0000256" key="3">
    <source>
        <dbReference type="ARBA" id="ARBA00009993"/>
    </source>
</evidence>
<reference evidence="12" key="1">
    <citation type="submission" date="2023-06" db="EMBL/GenBank/DDBJ databases">
        <authorList>
            <person name="Zhang Y."/>
            <person name="Gai S."/>
        </authorList>
    </citation>
    <scope>NUCLEOTIDE SEQUENCE</scope>
</reference>
<dbReference type="InterPro" id="IPR036296">
    <property type="entry name" value="SKP1-like_dim_sf"/>
</dbReference>
<organism evidence="12">
    <name type="scientific">Paeonia suffruticosa</name>
    <name type="common">Tree peony</name>
    <name type="synonym">Paeonia moutan</name>
    <dbReference type="NCBI Taxonomy" id="45171"/>
    <lineage>
        <taxon>Eukaryota</taxon>
        <taxon>Viridiplantae</taxon>
        <taxon>Streptophyta</taxon>
        <taxon>Embryophyta</taxon>
        <taxon>Tracheophyta</taxon>
        <taxon>Spermatophyta</taxon>
        <taxon>Magnoliopsida</taxon>
        <taxon>eudicotyledons</taxon>
        <taxon>Gunneridae</taxon>
        <taxon>Pentapetalae</taxon>
        <taxon>Saxifragales</taxon>
        <taxon>Paeoniaceae</taxon>
        <taxon>Paeonia</taxon>
    </lineage>
</organism>
<evidence type="ECO:0000259" key="10">
    <source>
        <dbReference type="Pfam" id="PF01466"/>
    </source>
</evidence>
<dbReference type="Gene3D" id="3.30.710.10">
    <property type="entry name" value="Potassium Channel Kv1.1, Chain A"/>
    <property type="match status" value="1"/>
</dbReference>
<evidence type="ECO:0000256" key="8">
    <source>
        <dbReference type="SAM" id="MobiDB-lite"/>
    </source>
</evidence>
<evidence type="ECO:0000256" key="9">
    <source>
        <dbReference type="SAM" id="Phobius"/>
    </source>
</evidence>
<dbReference type="FunFam" id="3.30.710.10:FF:000022">
    <property type="entry name" value="SKP1-like protein 21 isoform X1"/>
    <property type="match status" value="1"/>
</dbReference>
<dbReference type="AlphaFoldDB" id="A0AB38Z7S2"/>
<keyword evidence="9" id="KW-0472">Membrane</keyword>
<evidence type="ECO:0000256" key="4">
    <source>
        <dbReference type="ARBA" id="ARBA00011621"/>
    </source>
</evidence>
<evidence type="ECO:0000256" key="7">
    <source>
        <dbReference type="ARBA" id="ARBA00054396"/>
    </source>
</evidence>
<feature type="region of interest" description="Disordered" evidence="8">
    <location>
        <begin position="321"/>
        <end position="355"/>
    </location>
</feature>
<name>A0AB38Z7S2_PAESU</name>
<comment type="similarity">
    <text evidence="3">Belongs to the SKP1 family.</text>
</comment>
<dbReference type="InterPro" id="IPR016897">
    <property type="entry name" value="SKP1"/>
</dbReference>
<feature type="region of interest" description="Disordered" evidence="8">
    <location>
        <begin position="229"/>
        <end position="255"/>
    </location>
</feature>
<comment type="function">
    <text evidence="7">Involved in ubiquitination and subsequent proteasomal degradation of target proteins. Together with CUL1, RBX1 and a F-box protein, it forms a SCF E3 ubiquitin ligase complex. The functional specificity of this complex depends on the type of F-box protein. In the SCF complex, it serves as an adapter that links the F-box protein to CUL1.</text>
</comment>
<dbReference type="Pfam" id="PF03931">
    <property type="entry name" value="Skp1_POZ"/>
    <property type="match status" value="1"/>
</dbReference>
<dbReference type="EMBL" id="OR237921">
    <property type="protein sequence ID" value="WRI20336.1"/>
    <property type="molecule type" value="mRNA"/>
</dbReference>
<dbReference type="Pfam" id="PF01466">
    <property type="entry name" value="Skp1"/>
    <property type="match status" value="1"/>
</dbReference>
<dbReference type="InterPro" id="IPR001232">
    <property type="entry name" value="SKP1-like"/>
</dbReference>
<feature type="domain" description="SKP1 component dimerisation" evidence="10">
    <location>
        <begin position="162"/>
        <end position="200"/>
    </location>
</feature>
<dbReference type="InterPro" id="IPR011333">
    <property type="entry name" value="SKP1/BTB/POZ_sf"/>
</dbReference>
<dbReference type="PANTHER" id="PTHR11165">
    <property type="entry name" value="SKP1"/>
    <property type="match status" value="1"/>
</dbReference>
<accession>A0AB38Z7S2</accession>
<evidence type="ECO:0000259" key="11">
    <source>
        <dbReference type="Pfam" id="PF03931"/>
    </source>
</evidence>
<evidence type="ECO:0000256" key="5">
    <source>
        <dbReference type="ARBA" id="ARBA00022786"/>
    </source>
</evidence>